<dbReference type="PANTHER" id="PTHR19288:SF25">
    <property type="entry name" value="PHOSPHATIDYLGLYCEROPHOSPHATASE GEP4, MITOCHONDRIAL"/>
    <property type="match status" value="1"/>
</dbReference>
<evidence type="ECO:0000313" key="2">
    <source>
        <dbReference type="EMBL" id="KAG6473175.1"/>
    </source>
</evidence>
<dbReference type="GO" id="GO:0008962">
    <property type="term" value="F:phosphatidylglycerophosphatase activity"/>
    <property type="evidence" value="ECO:0007669"/>
    <property type="project" value="InterPro"/>
</dbReference>
<feature type="compositionally biased region" description="Pro residues" evidence="1">
    <location>
        <begin position="34"/>
        <end position="45"/>
    </location>
</feature>
<reference evidence="2 3" key="1">
    <citation type="submission" date="2020-08" db="EMBL/GenBank/DDBJ databases">
        <title>Plant Genome Project.</title>
        <authorList>
            <person name="Zhang R.-G."/>
        </authorList>
    </citation>
    <scope>NUCLEOTIDE SEQUENCE [LARGE SCALE GENOMIC DNA]</scope>
    <source>
        <tissue evidence="2">Rhizome</tissue>
    </source>
</reference>
<gene>
    <name evidence="2" type="ORF">ZIOFF_067087</name>
</gene>
<protein>
    <recommendedName>
        <fullName evidence="4">Haloacid dehalogenase superfamily protein</fullName>
    </recommendedName>
</protein>
<evidence type="ECO:0000256" key="1">
    <source>
        <dbReference type="SAM" id="MobiDB-lite"/>
    </source>
</evidence>
<evidence type="ECO:0000313" key="3">
    <source>
        <dbReference type="Proteomes" id="UP000734854"/>
    </source>
</evidence>
<dbReference type="GO" id="GO:0005737">
    <property type="term" value="C:cytoplasm"/>
    <property type="evidence" value="ECO:0007669"/>
    <property type="project" value="TreeGrafter"/>
</dbReference>
<dbReference type="Proteomes" id="UP000734854">
    <property type="component" value="Unassembled WGS sequence"/>
</dbReference>
<proteinExistence type="predicted"/>
<accession>A0A8J5C8I8</accession>
<dbReference type="EMBL" id="JACMSC010000019">
    <property type="protein sequence ID" value="KAG6473175.1"/>
    <property type="molecule type" value="Genomic_DNA"/>
</dbReference>
<feature type="region of interest" description="Disordered" evidence="1">
    <location>
        <begin position="1"/>
        <end position="65"/>
    </location>
</feature>
<dbReference type="SUPFAM" id="SSF56784">
    <property type="entry name" value="HAD-like"/>
    <property type="match status" value="1"/>
</dbReference>
<dbReference type="InterPro" id="IPR027706">
    <property type="entry name" value="PGP_Pase"/>
</dbReference>
<dbReference type="Gene3D" id="3.40.50.1000">
    <property type="entry name" value="HAD superfamily/HAD-like"/>
    <property type="match status" value="1"/>
</dbReference>
<dbReference type="InterPro" id="IPR036412">
    <property type="entry name" value="HAD-like_sf"/>
</dbReference>
<comment type="caution">
    <text evidence="2">The sequence shown here is derived from an EMBL/GenBank/DDBJ whole genome shotgun (WGS) entry which is preliminary data.</text>
</comment>
<sequence length="338" mass="38100">MSPMALPFTQTQPLSSHLHFPNPITRVVSSSIDLPPPPPSPPPPSTGRREKRRDRIEMGVSSSTSSWRRALGQRFNREGAASFLGVAVTEPHLALSHLSVPDIRWVDWPAIRRLGFRGVVFDKDNTLTTPYSLALWPPLSPSLRLCQASFPGSVAVFSNSAGLKQYDPDGAEAKALEEAIEGIRVVKHGKYFMRFMRITPPLRLTKASLFFFNLTYKLSPWHFFPVFFLLNQLLHLFFILEVKKPSGTAEDIERYFGCPASLLVMVGDRVFTDVVYGNKHGFLTILTDPFNLSGEPFIVKQVRKLERLLVNYWRKKGHQPPKHDLLAGAQRCIKVSPL</sequence>
<dbReference type="AlphaFoldDB" id="A0A8J5C8I8"/>
<dbReference type="Pfam" id="PF09419">
    <property type="entry name" value="PGP_phosphatase"/>
    <property type="match status" value="2"/>
</dbReference>
<organism evidence="2 3">
    <name type="scientific">Zingiber officinale</name>
    <name type="common">Ginger</name>
    <name type="synonym">Amomum zingiber</name>
    <dbReference type="NCBI Taxonomy" id="94328"/>
    <lineage>
        <taxon>Eukaryota</taxon>
        <taxon>Viridiplantae</taxon>
        <taxon>Streptophyta</taxon>
        <taxon>Embryophyta</taxon>
        <taxon>Tracheophyta</taxon>
        <taxon>Spermatophyta</taxon>
        <taxon>Magnoliopsida</taxon>
        <taxon>Liliopsida</taxon>
        <taxon>Zingiberales</taxon>
        <taxon>Zingiberaceae</taxon>
        <taxon>Zingiber</taxon>
    </lineage>
</organism>
<evidence type="ECO:0008006" key="4">
    <source>
        <dbReference type="Google" id="ProtNLM"/>
    </source>
</evidence>
<dbReference type="InterPro" id="IPR023214">
    <property type="entry name" value="HAD_sf"/>
</dbReference>
<name>A0A8J5C8I8_ZINOF</name>
<dbReference type="PANTHER" id="PTHR19288">
    <property type="entry name" value="4-NITROPHENYLPHOSPHATASE-RELATED"/>
    <property type="match status" value="1"/>
</dbReference>
<keyword evidence="3" id="KW-1185">Reference proteome</keyword>